<sequence length="295" mass="34272">MEKKEMTKLEEYFMRIGFKEPYDKPDLKTLIQLQEHFIRSVPFENLAIFCGEQIVLDFDAIFNKIVRCKRGGWCCESNQLFSWALKELGYNIINLGAISFNNQKNDYNPFVSHFITKVIIDGKPYLVDVGYGVSGQIWQPLELVLDKKQPQGPGDYQFIEETGMWHLVKFVRKIDIPNEAFAKSPLLSKNPCRRLYRFNMEPREVDSFKEICYYLQTSPDSPLNGKAICTLQTLTGVRAMIGKTYSEVTYNYKDGADLYDMSTVAEEEMEKMFKEKFGIDLKGKFVPQNTSYYTL</sequence>
<dbReference type="InterPro" id="IPR053710">
    <property type="entry name" value="Arylamine_NAT_domain_sf"/>
</dbReference>
<proteinExistence type="inferred from homology"/>
<keyword evidence="4 5" id="KW-0012">Acyltransferase</keyword>
<evidence type="ECO:0000256" key="1">
    <source>
        <dbReference type="ARBA" id="ARBA00006547"/>
    </source>
</evidence>
<evidence type="ECO:0000256" key="2">
    <source>
        <dbReference type="ARBA" id="ARBA00012701"/>
    </source>
</evidence>
<dbReference type="InterPro" id="IPR038765">
    <property type="entry name" value="Papain-like_cys_pep_sf"/>
</dbReference>
<organism evidence="6 7">
    <name type="scientific">Erpetoichthys calabaricus</name>
    <name type="common">Rope fish</name>
    <name type="synonym">Calamoichthys calabaricus</name>
    <dbReference type="NCBI Taxonomy" id="27687"/>
    <lineage>
        <taxon>Eukaryota</taxon>
        <taxon>Metazoa</taxon>
        <taxon>Chordata</taxon>
        <taxon>Craniata</taxon>
        <taxon>Vertebrata</taxon>
        <taxon>Euteleostomi</taxon>
        <taxon>Actinopterygii</taxon>
        <taxon>Polypteriformes</taxon>
        <taxon>Polypteridae</taxon>
        <taxon>Erpetoichthys</taxon>
    </lineage>
</organism>
<reference evidence="6" key="3">
    <citation type="submission" date="2025-09" db="UniProtKB">
        <authorList>
            <consortium name="Ensembl"/>
        </authorList>
    </citation>
    <scope>IDENTIFICATION</scope>
</reference>
<evidence type="ECO:0000256" key="4">
    <source>
        <dbReference type="ARBA" id="ARBA00023315"/>
    </source>
</evidence>
<accession>A0A8C4SJ94</accession>
<dbReference type="Pfam" id="PF00797">
    <property type="entry name" value="Acetyltransf_2"/>
    <property type="match status" value="1"/>
</dbReference>
<evidence type="ECO:0000256" key="5">
    <source>
        <dbReference type="RuleBase" id="RU003452"/>
    </source>
</evidence>
<keyword evidence="3 5" id="KW-0808">Transferase</keyword>
<keyword evidence="7" id="KW-1185">Reference proteome</keyword>
<dbReference type="SUPFAM" id="SSF54001">
    <property type="entry name" value="Cysteine proteinases"/>
    <property type="match status" value="1"/>
</dbReference>
<dbReference type="FunFam" id="3.30.2140.20:FF:000001">
    <property type="entry name" value="Arylamine N-acetyltransferase 1"/>
    <property type="match status" value="1"/>
</dbReference>
<gene>
    <name evidence="6" type="primary">NAT2</name>
    <name evidence="6" type="synonym">LOC114658106</name>
</gene>
<dbReference type="Gene3D" id="3.30.2140.20">
    <property type="match status" value="1"/>
</dbReference>
<dbReference type="PANTHER" id="PTHR11786:SF8">
    <property type="entry name" value="ARYLAMINE N-ACETYLTRANSFERASE 1"/>
    <property type="match status" value="1"/>
</dbReference>
<name>A0A8C4SJ94_ERPCA</name>
<dbReference type="GeneTree" id="ENSGT00390000012054"/>
<dbReference type="Ensembl" id="ENSECRT00000017414.1">
    <property type="protein sequence ID" value="ENSECRP00000017086.1"/>
    <property type="gene ID" value="ENSECRG00000011378.1"/>
</dbReference>
<dbReference type="AlphaFoldDB" id="A0A8C4SJ94"/>
<dbReference type="PANTHER" id="PTHR11786">
    <property type="entry name" value="N-HYDROXYARYLAMINE O-ACETYLTRANSFERASE"/>
    <property type="match status" value="1"/>
</dbReference>
<dbReference type="OrthoDB" id="10260017at2759"/>
<dbReference type="InterPro" id="IPR001447">
    <property type="entry name" value="Arylamine_N-AcTrfase"/>
</dbReference>
<evidence type="ECO:0000313" key="6">
    <source>
        <dbReference type="Ensembl" id="ENSECRP00000017086.1"/>
    </source>
</evidence>
<dbReference type="Proteomes" id="UP000694620">
    <property type="component" value="Chromosome 9"/>
</dbReference>
<protein>
    <recommendedName>
        <fullName evidence="2">arylamine N-acetyltransferase</fullName>
        <ecNumber evidence="2">2.3.1.5</ecNumber>
    </recommendedName>
</protein>
<dbReference type="GO" id="GO:0004060">
    <property type="term" value="F:arylamine N-acetyltransferase activity"/>
    <property type="evidence" value="ECO:0007669"/>
    <property type="project" value="UniProtKB-EC"/>
</dbReference>
<dbReference type="EC" id="2.3.1.5" evidence="2"/>
<reference evidence="6" key="2">
    <citation type="submission" date="2025-08" db="UniProtKB">
        <authorList>
            <consortium name="Ensembl"/>
        </authorList>
    </citation>
    <scope>IDENTIFICATION</scope>
</reference>
<dbReference type="PRINTS" id="PR01543">
    <property type="entry name" value="ANATRNSFRASE"/>
</dbReference>
<evidence type="ECO:0000256" key="3">
    <source>
        <dbReference type="ARBA" id="ARBA00022679"/>
    </source>
</evidence>
<reference evidence="6" key="1">
    <citation type="submission" date="2021-06" db="EMBL/GenBank/DDBJ databases">
        <authorList>
            <consortium name="Wellcome Sanger Institute Data Sharing"/>
        </authorList>
    </citation>
    <scope>NUCLEOTIDE SEQUENCE [LARGE SCALE GENOMIC DNA]</scope>
</reference>
<evidence type="ECO:0000313" key="7">
    <source>
        <dbReference type="Proteomes" id="UP000694620"/>
    </source>
</evidence>
<comment type="similarity">
    <text evidence="1 5">Belongs to the arylamine N-acetyltransferase family.</text>
</comment>